<evidence type="ECO:0000313" key="3">
    <source>
        <dbReference type="EMBL" id="QFZ85315.1"/>
    </source>
</evidence>
<accession>A0A5Q0M9W1</accession>
<gene>
    <name evidence="3" type="ORF">GFK26_22385</name>
</gene>
<dbReference type="Gene3D" id="3.30.1390.10">
    <property type="match status" value="2"/>
</dbReference>
<dbReference type="Proteomes" id="UP000326780">
    <property type="component" value="Chromosome"/>
</dbReference>
<keyword evidence="1" id="KW-0472">Membrane</keyword>
<keyword evidence="1" id="KW-0812">Transmembrane</keyword>
<protein>
    <recommendedName>
        <fullName evidence="2">Large ribosomal subunit protein bL12 C-terminal domain-containing protein</fullName>
    </recommendedName>
</protein>
<dbReference type="GO" id="GO:0006412">
    <property type="term" value="P:translation"/>
    <property type="evidence" value="ECO:0007669"/>
    <property type="project" value="InterPro"/>
</dbReference>
<evidence type="ECO:0000256" key="1">
    <source>
        <dbReference type="SAM" id="Phobius"/>
    </source>
</evidence>
<evidence type="ECO:0000259" key="2">
    <source>
        <dbReference type="Pfam" id="PF00542"/>
    </source>
</evidence>
<dbReference type="AlphaFoldDB" id="A0A5Q0M9W1"/>
<dbReference type="InterPro" id="IPR014719">
    <property type="entry name" value="Ribosomal_bL12_C/ClpS-like"/>
</dbReference>
<dbReference type="GO" id="GO:0003735">
    <property type="term" value="F:structural constituent of ribosome"/>
    <property type="evidence" value="ECO:0007669"/>
    <property type="project" value="InterPro"/>
</dbReference>
<keyword evidence="1" id="KW-1133">Transmembrane helix</keyword>
<feature type="transmembrane region" description="Helical" evidence="1">
    <location>
        <begin position="153"/>
        <end position="170"/>
    </location>
</feature>
<reference evidence="3 4" key="1">
    <citation type="submission" date="2019-10" db="EMBL/GenBank/DDBJ databases">
        <title>Complete genome sequence of Variovorax paradoxus 5C-2.</title>
        <authorList>
            <person name="Gogoleva N.E."/>
            <person name="Balkin A.S."/>
        </authorList>
    </citation>
    <scope>NUCLEOTIDE SEQUENCE [LARGE SCALE GENOMIC DNA]</scope>
    <source>
        <strain evidence="3 4">5C-2</strain>
    </source>
</reference>
<dbReference type="EMBL" id="CP045644">
    <property type="protein sequence ID" value="QFZ85315.1"/>
    <property type="molecule type" value="Genomic_DNA"/>
</dbReference>
<dbReference type="InterPro" id="IPR013823">
    <property type="entry name" value="Ribosomal_bL12_C"/>
</dbReference>
<dbReference type="Pfam" id="PF00542">
    <property type="entry name" value="Ribosomal_L12"/>
    <property type="match status" value="1"/>
</dbReference>
<sequence>MTQLPPEAIAALERGNLIEAIKIVRDRTGMDLKSSKEAVERYANSGALITGAPADWQEGDWGRGEAAAETGNGMQGNGPAAVPAAALAALARGQKVEAVRLTREATGLGLAEAKQLVEAHQNPAVGDFGHLPSSAAVNPMAEPGRVTGGGFKWLPVIVVLLIAAAAWSYFKGA</sequence>
<name>A0A5Q0M9W1_VARPD</name>
<dbReference type="RefSeq" id="WP_153283915.1">
    <property type="nucleotide sequence ID" value="NZ_CP045644.1"/>
</dbReference>
<evidence type="ECO:0000313" key="4">
    <source>
        <dbReference type="Proteomes" id="UP000326780"/>
    </source>
</evidence>
<proteinExistence type="predicted"/>
<organism evidence="3 4">
    <name type="scientific">Variovorax paradoxus</name>
    <dbReference type="NCBI Taxonomy" id="34073"/>
    <lineage>
        <taxon>Bacteria</taxon>
        <taxon>Pseudomonadati</taxon>
        <taxon>Pseudomonadota</taxon>
        <taxon>Betaproteobacteria</taxon>
        <taxon>Burkholderiales</taxon>
        <taxon>Comamonadaceae</taxon>
        <taxon>Variovorax</taxon>
    </lineage>
</organism>
<feature type="domain" description="Large ribosomal subunit protein bL12 C-terminal" evidence="2">
    <location>
        <begin position="92"/>
        <end position="120"/>
    </location>
</feature>